<evidence type="ECO:0000313" key="3">
    <source>
        <dbReference type="Proteomes" id="UP000195719"/>
    </source>
</evidence>
<dbReference type="InterPro" id="IPR058955">
    <property type="entry name" value="GAPS4b_N"/>
</dbReference>
<dbReference type="RefSeq" id="WP_087853206.1">
    <property type="nucleotide sequence ID" value="NZ_FYAJ01000002.1"/>
</dbReference>
<feature type="domain" description="GAPS4b N-terminal" evidence="1">
    <location>
        <begin position="13"/>
        <end position="74"/>
    </location>
</feature>
<proteinExistence type="predicted"/>
<gene>
    <name evidence="2" type="ORF">PAND9192_01474</name>
</gene>
<name>A0A1Y6MDT8_9GAMM</name>
<dbReference type="Proteomes" id="UP000195719">
    <property type="component" value="Unassembled WGS sequence"/>
</dbReference>
<reference evidence="3" key="1">
    <citation type="submission" date="2017-06" db="EMBL/GenBank/DDBJ databases">
        <authorList>
            <person name="Rodrigo-Torres L."/>
            <person name="Arahal R.D."/>
            <person name="Lucena T."/>
        </authorList>
    </citation>
    <scope>NUCLEOTIDE SEQUENCE [LARGE SCALE GENOMIC DNA]</scope>
    <source>
        <strain evidence="3">CECT 9192</strain>
    </source>
</reference>
<dbReference type="EMBL" id="FYAJ01000002">
    <property type="protein sequence ID" value="SMY34733.1"/>
    <property type="molecule type" value="Genomic_DNA"/>
</dbReference>
<protein>
    <recommendedName>
        <fullName evidence="1">GAPS4b N-terminal domain-containing protein</fullName>
    </recommendedName>
</protein>
<dbReference type="Pfam" id="PF26110">
    <property type="entry name" value="GAPS4b_N"/>
    <property type="match status" value="1"/>
</dbReference>
<evidence type="ECO:0000259" key="1">
    <source>
        <dbReference type="Pfam" id="PF26110"/>
    </source>
</evidence>
<dbReference type="AlphaFoldDB" id="A0A1Y6MDT8"/>
<accession>A0A1Y6MDT8</accession>
<organism evidence="2 3">
    <name type="scientific">Photobacterium andalusiense</name>
    <dbReference type="NCBI Taxonomy" id="2204296"/>
    <lineage>
        <taxon>Bacteria</taxon>
        <taxon>Pseudomonadati</taxon>
        <taxon>Pseudomonadota</taxon>
        <taxon>Gammaproteobacteria</taxon>
        <taxon>Vibrionales</taxon>
        <taxon>Vibrionaceae</taxon>
        <taxon>Photobacterium</taxon>
    </lineage>
</organism>
<evidence type="ECO:0000313" key="2">
    <source>
        <dbReference type="EMBL" id="SMY34733.1"/>
    </source>
</evidence>
<keyword evidence="3" id="KW-1185">Reference proteome</keyword>
<sequence length="390" mass="45119">MMNKDNTFIPVGDVLRQFLANQMISTHEIRNILQSRGVFSSAQDKKNLIPILIKTGIAPYEFSHLKDLVKEKEEIPKYQTKQLTWNAEAHSTLAEELGFDFNFENLVDDTFNNLTIENEPQFVAAGEGNDHNHMIAEIRIKRLDRTKNFGEDENYFDCSIELKVDENNQLDLNVTTKHTSKESQNIINEIVKRVTRKLKESKAIKSEKMKRILFPDFTNEGRIDYLTQLVKSIDFAAYIDNTKKIHIKPDNNIIGEVPDEIKILEKKIKELTLKGENLDNSIFLRLKKLKKRIQLFSISCTYKIDTDNNIKGTCELEFEFPDLENMAQSELTISIARFSLKSKISAKERNSIKSIVLRAFESKKIELLNKHSFKYQLITSEPEEQITVPA</sequence>